<gene>
    <name evidence="1" type="ORF">QVD17_16880</name>
</gene>
<dbReference type="EMBL" id="JAUHHV010000004">
    <property type="protein sequence ID" value="KAK1428053.1"/>
    <property type="molecule type" value="Genomic_DNA"/>
</dbReference>
<evidence type="ECO:0000313" key="1">
    <source>
        <dbReference type="EMBL" id="KAK1428053.1"/>
    </source>
</evidence>
<accession>A0AAD8KS62</accession>
<dbReference type="AlphaFoldDB" id="A0AAD8KS62"/>
<sequence>MVAVVVIADLRIRVAYVITETDFVPVVGNVVKLGCDEVTLIHNDSSVGVANFPFIRTFIHTHQTLNRHVTNPRSNSLRSPSPCFFIFQIQGFIFNRPNHLKYG</sequence>
<keyword evidence="2" id="KW-1185">Reference proteome</keyword>
<name>A0AAD8KS62_TARER</name>
<comment type="caution">
    <text evidence="1">The sequence shown here is derived from an EMBL/GenBank/DDBJ whole genome shotgun (WGS) entry which is preliminary data.</text>
</comment>
<protein>
    <submittedName>
        <fullName evidence="1">Uncharacterized protein</fullName>
    </submittedName>
</protein>
<reference evidence="1" key="1">
    <citation type="journal article" date="2023" name="bioRxiv">
        <title>Improved chromosome-level genome assembly for marigold (Tagetes erecta).</title>
        <authorList>
            <person name="Jiang F."/>
            <person name="Yuan L."/>
            <person name="Wang S."/>
            <person name="Wang H."/>
            <person name="Xu D."/>
            <person name="Wang A."/>
            <person name="Fan W."/>
        </authorList>
    </citation>
    <scope>NUCLEOTIDE SEQUENCE</scope>
    <source>
        <strain evidence="1">WSJ</strain>
        <tissue evidence="1">Leaf</tissue>
    </source>
</reference>
<proteinExistence type="predicted"/>
<evidence type="ECO:0000313" key="2">
    <source>
        <dbReference type="Proteomes" id="UP001229421"/>
    </source>
</evidence>
<organism evidence="1 2">
    <name type="scientific">Tagetes erecta</name>
    <name type="common">African marigold</name>
    <dbReference type="NCBI Taxonomy" id="13708"/>
    <lineage>
        <taxon>Eukaryota</taxon>
        <taxon>Viridiplantae</taxon>
        <taxon>Streptophyta</taxon>
        <taxon>Embryophyta</taxon>
        <taxon>Tracheophyta</taxon>
        <taxon>Spermatophyta</taxon>
        <taxon>Magnoliopsida</taxon>
        <taxon>eudicotyledons</taxon>
        <taxon>Gunneridae</taxon>
        <taxon>Pentapetalae</taxon>
        <taxon>asterids</taxon>
        <taxon>campanulids</taxon>
        <taxon>Asterales</taxon>
        <taxon>Asteraceae</taxon>
        <taxon>Asteroideae</taxon>
        <taxon>Heliantheae alliance</taxon>
        <taxon>Tageteae</taxon>
        <taxon>Tagetes</taxon>
    </lineage>
</organism>
<dbReference type="Proteomes" id="UP001229421">
    <property type="component" value="Unassembled WGS sequence"/>
</dbReference>